<dbReference type="AlphaFoldDB" id="A0A4Y2PZM6"/>
<sequence>MKEELETLFNQYLDIEEFKASIKSDEEMMAIEEERDEIE</sequence>
<evidence type="ECO:0000313" key="1">
    <source>
        <dbReference type="EMBL" id="GBN56634.1"/>
    </source>
</evidence>
<organism evidence="1 2">
    <name type="scientific">Araneus ventricosus</name>
    <name type="common">Orbweaver spider</name>
    <name type="synonym">Epeira ventricosa</name>
    <dbReference type="NCBI Taxonomy" id="182803"/>
    <lineage>
        <taxon>Eukaryota</taxon>
        <taxon>Metazoa</taxon>
        <taxon>Ecdysozoa</taxon>
        <taxon>Arthropoda</taxon>
        <taxon>Chelicerata</taxon>
        <taxon>Arachnida</taxon>
        <taxon>Araneae</taxon>
        <taxon>Araneomorphae</taxon>
        <taxon>Entelegynae</taxon>
        <taxon>Araneoidea</taxon>
        <taxon>Araneidae</taxon>
        <taxon>Araneus</taxon>
    </lineage>
</organism>
<name>A0A4Y2PZM6_ARAVE</name>
<keyword evidence="2" id="KW-1185">Reference proteome</keyword>
<gene>
    <name evidence="1" type="ORF">AVEN_201410_1</name>
</gene>
<evidence type="ECO:0000313" key="2">
    <source>
        <dbReference type="Proteomes" id="UP000499080"/>
    </source>
</evidence>
<comment type="caution">
    <text evidence="1">The sequence shown here is derived from an EMBL/GenBank/DDBJ whole genome shotgun (WGS) entry which is preliminary data.</text>
</comment>
<protein>
    <submittedName>
        <fullName evidence="1">Uncharacterized protein</fullName>
    </submittedName>
</protein>
<proteinExistence type="predicted"/>
<accession>A0A4Y2PZM6</accession>
<feature type="non-terminal residue" evidence="1">
    <location>
        <position position="39"/>
    </location>
</feature>
<dbReference type="Proteomes" id="UP000499080">
    <property type="component" value="Unassembled WGS sequence"/>
</dbReference>
<dbReference type="EMBL" id="BGPR01218145">
    <property type="protein sequence ID" value="GBN56634.1"/>
    <property type="molecule type" value="Genomic_DNA"/>
</dbReference>
<reference evidence="1 2" key="1">
    <citation type="journal article" date="2019" name="Sci. Rep.">
        <title>Orb-weaving spider Araneus ventricosus genome elucidates the spidroin gene catalogue.</title>
        <authorList>
            <person name="Kono N."/>
            <person name="Nakamura H."/>
            <person name="Ohtoshi R."/>
            <person name="Moran D.A.P."/>
            <person name="Shinohara A."/>
            <person name="Yoshida Y."/>
            <person name="Fujiwara M."/>
            <person name="Mori M."/>
            <person name="Tomita M."/>
            <person name="Arakawa K."/>
        </authorList>
    </citation>
    <scope>NUCLEOTIDE SEQUENCE [LARGE SCALE GENOMIC DNA]</scope>
</reference>